<dbReference type="PRINTS" id="PR00344">
    <property type="entry name" value="BCTRLSENSOR"/>
</dbReference>
<dbReference type="CDD" id="cd00075">
    <property type="entry name" value="HATPase"/>
    <property type="match status" value="1"/>
</dbReference>
<dbReference type="EC" id="2.7.13.3" evidence="3"/>
<dbReference type="RefSeq" id="WP_068710027.1">
    <property type="nucleotide sequence ID" value="NZ_BAAAXQ010000067.1"/>
</dbReference>
<comment type="catalytic activity">
    <reaction evidence="1">
        <text>ATP + protein L-histidine = ADP + protein N-phospho-L-histidine.</text>
        <dbReference type="EC" id="2.7.13.3"/>
    </reaction>
</comment>
<keyword evidence="12" id="KW-1185">Reference proteome</keyword>
<evidence type="ECO:0000256" key="5">
    <source>
        <dbReference type="ARBA" id="ARBA00022679"/>
    </source>
</evidence>
<dbReference type="Gene3D" id="3.30.565.10">
    <property type="entry name" value="Histidine kinase-like ATPase, C-terminal domain"/>
    <property type="match status" value="1"/>
</dbReference>
<dbReference type="InterPro" id="IPR004358">
    <property type="entry name" value="Sig_transdc_His_kin-like_C"/>
</dbReference>
<evidence type="ECO:0000259" key="10">
    <source>
        <dbReference type="PROSITE" id="PS50109"/>
    </source>
</evidence>
<keyword evidence="7" id="KW-0902">Two-component regulatory system</keyword>
<proteinExistence type="predicted"/>
<dbReference type="InterPro" id="IPR005467">
    <property type="entry name" value="His_kinase_dom"/>
</dbReference>
<organism evidence="11 12">
    <name type="scientific">Tetragenococcus solitarius</name>
    <dbReference type="NCBI Taxonomy" id="71453"/>
    <lineage>
        <taxon>Bacteria</taxon>
        <taxon>Bacillati</taxon>
        <taxon>Bacillota</taxon>
        <taxon>Bacilli</taxon>
        <taxon>Lactobacillales</taxon>
        <taxon>Enterococcaceae</taxon>
        <taxon>Tetragenococcus</taxon>
    </lineage>
</organism>
<evidence type="ECO:0000256" key="4">
    <source>
        <dbReference type="ARBA" id="ARBA00022553"/>
    </source>
</evidence>
<feature type="transmembrane region" description="Helical" evidence="9">
    <location>
        <begin position="182"/>
        <end position="202"/>
    </location>
</feature>
<dbReference type="Gene3D" id="1.10.287.130">
    <property type="match status" value="1"/>
</dbReference>
<evidence type="ECO:0000256" key="7">
    <source>
        <dbReference type="ARBA" id="ARBA00023012"/>
    </source>
</evidence>
<dbReference type="PANTHER" id="PTHR45453">
    <property type="entry name" value="PHOSPHATE REGULON SENSOR PROTEIN PHOR"/>
    <property type="match status" value="1"/>
</dbReference>
<keyword evidence="9" id="KW-1133">Transmembrane helix</keyword>
<feature type="region of interest" description="Disordered" evidence="8">
    <location>
        <begin position="68"/>
        <end position="90"/>
    </location>
</feature>
<evidence type="ECO:0000256" key="9">
    <source>
        <dbReference type="SAM" id="Phobius"/>
    </source>
</evidence>
<evidence type="ECO:0000256" key="2">
    <source>
        <dbReference type="ARBA" id="ARBA00004370"/>
    </source>
</evidence>
<comment type="caution">
    <text evidence="11">The sequence shown here is derived from an EMBL/GenBank/DDBJ whole genome shotgun (WGS) entry which is preliminary data.</text>
</comment>
<keyword evidence="9" id="KW-0472">Membrane</keyword>
<dbReference type="PROSITE" id="PS50109">
    <property type="entry name" value="HIS_KIN"/>
    <property type="match status" value="1"/>
</dbReference>
<dbReference type="PANTHER" id="PTHR45453:SF1">
    <property type="entry name" value="PHOSPHATE REGULON SENSOR PROTEIN PHOR"/>
    <property type="match status" value="1"/>
</dbReference>
<feature type="transmembrane region" description="Helical" evidence="9">
    <location>
        <begin position="12"/>
        <end position="36"/>
    </location>
</feature>
<dbReference type="InterPro" id="IPR050351">
    <property type="entry name" value="BphY/WalK/GraS-like"/>
</dbReference>
<dbReference type="EMBL" id="BAAAXQ010000067">
    <property type="protein sequence ID" value="GAA3023658.1"/>
    <property type="molecule type" value="Genomic_DNA"/>
</dbReference>
<keyword evidence="9" id="KW-0812">Transmembrane</keyword>
<evidence type="ECO:0000313" key="12">
    <source>
        <dbReference type="Proteomes" id="UP001501577"/>
    </source>
</evidence>
<dbReference type="InterPro" id="IPR003594">
    <property type="entry name" value="HATPase_dom"/>
</dbReference>
<dbReference type="SMART" id="SM00388">
    <property type="entry name" value="HisKA"/>
    <property type="match status" value="1"/>
</dbReference>
<gene>
    <name evidence="11" type="ORF">GCM10019998_20370</name>
</gene>
<name>A0ABP6KYS6_9ENTE</name>
<dbReference type="InterPro" id="IPR036097">
    <property type="entry name" value="HisK_dim/P_sf"/>
</dbReference>
<reference evidence="12" key="1">
    <citation type="journal article" date="2019" name="Int. J. Syst. Evol. Microbiol.">
        <title>The Global Catalogue of Microorganisms (GCM) 10K type strain sequencing project: providing services to taxonomists for standard genome sequencing and annotation.</title>
        <authorList>
            <consortium name="The Broad Institute Genomics Platform"/>
            <consortium name="The Broad Institute Genome Sequencing Center for Infectious Disease"/>
            <person name="Wu L."/>
            <person name="Ma J."/>
        </authorList>
    </citation>
    <scope>NUCLEOTIDE SEQUENCE [LARGE SCALE GENOMIC DNA]</scope>
    <source>
        <strain evidence="12">JCM 8736</strain>
    </source>
</reference>
<dbReference type="SMART" id="SM00387">
    <property type="entry name" value="HATPase_c"/>
    <property type="match status" value="1"/>
</dbReference>
<feature type="domain" description="Histidine kinase" evidence="10">
    <location>
        <begin position="222"/>
        <end position="437"/>
    </location>
</feature>
<dbReference type="InterPro" id="IPR036890">
    <property type="entry name" value="HATPase_C_sf"/>
</dbReference>
<dbReference type="CDD" id="cd00082">
    <property type="entry name" value="HisKA"/>
    <property type="match status" value="1"/>
</dbReference>
<protein>
    <recommendedName>
        <fullName evidence="3">histidine kinase</fullName>
        <ecNumber evidence="3">2.7.13.3</ecNumber>
    </recommendedName>
</protein>
<keyword evidence="5" id="KW-0808">Transferase</keyword>
<dbReference type="InterPro" id="IPR003661">
    <property type="entry name" value="HisK_dim/P_dom"/>
</dbReference>
<comment type="subcellular location">
    <subcellularLocation>
        <location evidence="2">Membrane</location>
    </subcellularLocation>
</comment>
<dbReference type="SUPFAM" id="SSF47384">
    <property type="entry name" value="Homodimeric domain of signal transducing histidine kinase"/>
    <property type="match status" value="1"/>
</dbReference>
<sequence length="437" mass="50390">MNKKFTRRQRWSFFLMNVASFAIIFLLLGIIIFQLVNRSAYQETDSTLKDTKEHTELIDQEVKRYKEDPTKFPVEQENETEQPSTPPDANRFNTQIILWSSEGKILNEAAFGGRISQLSKLRLQTDQLNDVQTITIDDSNEEELTFHSITQKYQDTDGEIAYVQVVANVNQIERSLATVQKIVVGCMVFFWLISIAVSFFLANRSMQPVLRSWKRQQEFVADASHELRTPLTIIQNSLESLFQRPNHTILDESETVAQALNETRRMTTLTTDLLTIARSDSNQLLIKKEKTAANAFLEELVKPFQEMAALEEKDFQLQTHGEKEVFFDRQKIHQVFVILLDNALKYTKEEDKIIVTSEFTHKHWILHFKNTSAPISKEGKKHIFERFYREDEARSKQEGGYGLGLSIALEIITAHEGELTVQDYTSSGVDFLVKLPA</sequence>
<dbReference type="Pfam" id="PF02518">
    <property type="entry name" value="HATPase_c"/>
    <property type="match status" value="1"/>
</dbReference>
<evidence type="ECO:0000256" key="3">
    <source>
        <dbReference type="ARBA" id="ARBA00012438"/>
    </source>
</evidence>
<evidence type="ECO:0000313" key="11">
    <source>
        <dbReference type="EMBL" id="GAA3023658.1"/>
    </source>
</evidence>
<dbReference type="Pfam" id="PF00512">
    <property type="entry name" value="HisKA"/>
    <property type="match status" value="1"/>
</dbReference>
<evidence type="ECO:0000256" key="1">
    <source>
        <dbReference type="ARBA" id="ARBA00000085"/>
    </source>
</evidence>
<accession>A0ABP6KYS6</accession>
<dbReference type="SUPFAM" id="SSF55874">
    <property type="entry name" value="ATPase domain of HSP90 chaperone/DNA topoisomerase II/histidine kinase"/>
    <property type="match status" value="1"/>
</dbReference>
<dbReference type="GO" id="GO:0016301">
    <property type="term" value="F:kinase activity"/>
    <property type="evidence" value="ECO:0007669"/>
    <property type="project" value="UniProtKB-KW"/>
</dbReference>
<dbReference type="Proteomes" id="UP001501577">
    <property type="component" value="Unassembled WGS sequence"/>
</dbReference>
<keyword evidence="6 11" id="KW-0418">Kinase</keyword>
<evidence type="ECO:0000256" key="8">
    <source>
        <dbReference type="SAM" id="MobiDB-lite"/>
    </source>
</evidence>
<evidence type="ECO:0000256" key="6">
    <source>
        <dbReference type="ARBA" id="ARBA00022777"/>
    </source>
</evidence>
<keyword evidence="4" id="KW-0597">Phosphoprotein</keyword>